<evidence type="ECO:0000313" key="2">
    <source>
        <dbReference type="Proteomes" id="UP000295122"/>
    </source>
</evidence>
<keyword evidence="2" id="KW-1185">Reference proteome</keyword>
<proteinExistence type="predicted"/>
<dbReference type="EMBL" id="SNZR01000013">
    <property type="protein sequence ID" value="TDR90268.1"/>
    <property type="molecule type" value="Genomic_DNA"/>
</dbReference>
<reference evidence="1 2" key="1">
    <citation type="submission" date="2019-03" db="EMBL/GenBank/DDBJ databases">
        <title>Genomic Encyclopedia of Type Strains, Phase IV (KMG-IV): sequencing the most valuable type-strain genomes for metagenomic binning, comparative biology and taxonomic classification.</title>
        <authorList>
            <person name="Goeker M."/>
        </authorList>
    </citation>
    <scope>NUCLEOTIDE SEQUENCE [LARGE SCALE GENOMIC DNA]</scope>
    <source>
        <strain evidence="1 2">DSM 25903</strain>
    </source>
</reference>
<organism evidence="1 2">
    <name type="scientific">Enterovirga rhinocerotis</name>
    <dbReference type="NCBI Taxonomy" id="1339210"/>
    <lineage>
        <taxon>Bacteria</taxon>
        <taxon>Pseudomonadati</taxon>
        <taxon>Pseudomonadota</taxon>
        <taxon>Alphaproteobacteria</taxon>
        <taxon>Hyphomicrobiales</taxon>
        <taxon>Methylobacteriaceae</taxon>
        <taxon>Enterovirga</taxon>
    </lineage>
</organism>
<sequence>MTPTARIQSLIAKTEADRLSYKAAGDHVFAAACAIRLTALRQCLEIVKEA</sequence>
<gene>
    <name evidence="1" type="ORF">EV668_3114</name>
</gene>
<name>A0A4R7BWJ4_9HYPH</name>
<protein>
    <submittedName>
        <fullName evidence="1">Uncharacterized protein</fullName>
    </submittedName>
</protein>
<comment type="caution">
    <text evidence="1">The sequence shown here is derived from an EMBL/GenBank/DDBJ whole genome shotgun (WGS) entry which is preliminary data.</text>
</comment>
<accession>A0A4R7BWJ4</accession>
<dbReference type="AlphaFoldDB" id="A0A4R7BWJ4"/>
<evidence type="ECO:0000313" key="1">
    <source>
        <dbReference type="EMBL" id="TDR90268.1"/>
    </source>
</evidence>
<dbReference type="Proteomes" id="UP000295122">
    <property type="component" value="Unassembled WGS sequence"/>
</dbReference>